<dbReference type="Gene3D" id="1.10.3720.10">
    <property type="entry name" value="MetI-like"/>
    <property type="match status" value="1"/>
</dbReference>
<dbReference type="PANTHER" id="PTHR43163">
    <property type="entry name" value="DIPEPTIDE TRANSPORT SYSTEM PERMEASE PROTEIN DPPB-RELATED"/>
    <property type="match status" value="1"/>
</dbReference>
<dbReference type="GO" id="GO:0071916">
    <property type="term" value="F:dipeptide transmembrane transporter activity"/>
    <property type="evidence" value="ECO:0007669"/>
    <property type="project" value="TreeGrafter"/>
</dbReference>
<proteinExistence type="inferred from homology"/>
<evidence type="ECO:0000256" key="5">
    <source>
        <dbReference type="ARBA" id="ARBA00022989"/>
    </source>
</evidence>
<dbReference type="AlphaFoldDB" id="A0A928V0K6"/>
<feature type="transmembrane region" description="Helical" evidence="8">
    <location>
        <begin position="311"/>
        <end position="338"/>
    </location>
</feature>
<organism evidence="11 12">
    <name type="scientific">Cellvibrio polysaccharolyticus</name>
    <dbReference type="NCBI Taxonomy" id="2082724"/>
    <lineage>
        <taxon>Bacteria</taxon>
        <taxon>Pseudomonadati</taxon>
        <taxon>Pseudomonadota</taxon>
        <taxon>Gammaproteobacteria</taxon>
        <taxon>Cellvibrionales</taxon>
        <taxon>Cellvibrionaceae</taxon>
        <taxon>Cellvibrio</taxon>
    </lineage>
</organism>
<keyword evidence="4 8" id="KW-0812">Transmembrane</keyword>
<keyword evidence="5 8" id="KW-1133">Transmembrane helix</keyword>
<evidence type="ECO:0000256" key="2">
    <source>
        <dbReference type="ARBA" id="ARBA00022448"/>
    </source>
</evidence>
<keyword evidence="12" id="KW-1185">Reference proteome</keyword>
<feature type="transmembrane region" description="Helical" evidence="8">
    <location>
        <begin position="171"/>
        <end position="195"/>
    </location>
</feature>
<dbReference type="SUPFAM" id="SSF161098">
    <property type="entry name" value="MetI-like"/>
    <property type="match status" value="1"/>
</dbReference>
<dbReference type="RefSeq" id="WP_193907800.1">
    <property type="nucleotide sequence ID" value="NZ_PRDL01000001.1"/>
</dbReference>
<evidence type="ECO:0000313" key="12">
    <source>
        <dbReference type="Proteomes" id="UP000652567"/>
    </source>
</evidence>
<feature type="domain" description="ABC transmembrane type-1" evidence="10">
    <location>
        <begin position="124"/>
        <end position="330"/>
    </location>
</feature>
<dbReference type="InterPro" id="IPR035906">
    <property type="entry name" value="MetI-like_sf"/>
</dbReference>
<keyword evidence="6 8" id="KW-0472">Membrane</keyword>
<keyword evidence="2 8" id="KW-0813">Transport</keyword>
<feature type="region of interest" description="Disordered" evidence="9">
    <location>
        <begin position="346"/>
        <end position="367"/>
    </location>
</feature>
<dbReference type="CDD" id="cd06261">
    <property type="entry name" value="TM_PBP2"/>
    <property type="match status" value="1"/>
</dbReference>
<dbReference type="PROSITE" id="PS50928">
    <property type="entry name" value="ABC_TM1"/>
    <property type="match status" value="1"/>
</dbReference>
<feature type="transmembrane region" description="Helical" evidence="8">
    <location>
        <begin position="128"/>
        <end position="151"/>
    </location>
</feature>
<dbReference type="InterPro" id="IPR000515">
    <property type="entry name" value="MetI-like"/>
</dbReference>
<evidence type="ECO:0000256" key="4">
    <source>
        <dbReference type="ARBA" id="ARBA00022692"/>
    </source>
</evidence>
<keyword evidence="3" id="KW-1003">Cell membrane</keyword>
<comment type="subcellular location">
    <subcellularLocation>
        <location evidence="1 8">Cell membrane</location>
        <topology evidence="1 8">Multi-pass membrane protein</topology>
    </subcellularLocation>
</comment>
<sequence>MSLVSSSRQSSPAKSSLFSFADLSDYFPPWFPWVMGRLFSGLGVVVVISFIVFGATQALPSDPARIILGPEASEAAIEVLRNQLGLNQPIYIQYFNWLGEILSGNLGRSIDSNVNVSEVISARFANSFALTITVSLLAIPLAMIGGVYLALHRDSAFDRFAITSIVLFKAVPGFVLAIWLVMLFSTSVFHILPAASLLDPSKPALSQWQYLVLPTLTLALSVIPYLLRLVRASMIEAMESDYVIAARLRGIPERHIIWRHALPNALIPSIQGVAMTFRMLFSGAVLVEVVFSYPGIGNSLNAAIEIRDLPMIQAIVLAITVGVVVINLIADFITLMLTPRLRTAASRKKTEKSKAEPLVSKAAGSAA</sequence>
<dbReference type="EMBL" id="PRDL01000001">
    <property type="protein sequence ID" value="MBE8716611.1"/>
    <property type="molecule type" value="Genomic_DNA"/>
</dbReference>
<comment type="caution">
    <text evidence="11">The sequence shown here is derived from an EMBL/GenBank/DDBJ whole genome shotgun (WGS) entry which is preliminary data.</text>
</comment>
<protein>
    <submittedName>
        <fullName evidence="11">ABC transporter permease</fullName>
    </submittedName>
</protein>
<dbReference type="GO" id="GO:0005886">
    <property type="term" value="C:plasma membrane"/>
    <property type="evidence" value="ECO:0007669"/>
    <property type="project" value="UniProtKB-SubCell"/>
</dbReference>
<name>A0A928V0K6_9GAMM</name>
<dbReference type="Pfam" id="PF19300">
    <property type="entry name" value="BPD_transp_1_N"/>
    <property type="match status" value="1"/>
</dbReference>
<dbReference type="PANTHER" id="PTHR43163:SF6">
    <property type="entry name" value="DIPEPTIDE TRANSPORT SYSTEM PERMEASE PROTEIN DPPB-RELATED"/>
    <property type="match status" value="1"/>
</dbReference>
<evidence type="ECO:0000256" key="9">
    <source>
        <dbReference type="SAM" id="MobiDB-lite"/>
    </source>
</evidence>
<accession>A0A928V0K6</accession>
<feature type="transmembrane region" description="Helical" evidence="8">
    <location>
        <begin position="38"/>
        <end position="59"/>
    </location>
</feature>
<evidence type="ECO:0000256" key="3">
    <source>
        <dbReference type="ARBA" id="ARBA00022475"/>
    </source>
</evidence>
<feature type="transmembrane region" description="Helical" evidence="8">
    <location>
        <begin position="207"/>
        <end position="227"/>
    </location>
</feature>
<dbReference type="InterPro" id="IPR045621">
    <property type="entry name" value="BPD_transp_1_N"/>
</dbReference>
<evidence type="ECO:0000256" key="1">
    <source>
        <dbReference type="ARBA" id="ARBA00004651"/>
    </source>
</evidence>
<gene>
    <name evidence="11" type="ORF">C4F51_05345</name>
</gene>
<dbReference type="Pfam" id="PF00528">
    <property type="entry name" value="BPD_transp_1"/>
    <property type="match status" value="1"/>
</dbReference>
<comment type="similarity">
    <text evidence="7">Belongs to the binding-protein-dependent transport system permease family. OppBC subfamily.</text>
</comment>
<evidence type="ECO:0000259" key="10">
    <source>
        <dbReference type="PROSITE" id="PS50928"/>
    </source>
</evidence>
<evidence type="ECO:0000313" key="11">
    <source>
        <dbReference type="EMBL" id="MBE8716611.1"/>
    </source>
</evidence>
<dbReference type="Proteomes" id="UP000652567">
    <property type="component" value="Unassembled WGS sequence"/>
</dbReference>
<evidence type="ECO:0000256" key="7">
    <source>
        <dbReference type="ARBA" id="ARBA00024202"/>
    </source>
</evidence>
<reference evidence="11" key="1">
    <citation type="submission" date="2018-07" db="EMBL/GenBank/DDBJ databases">
        <title>Genome assembly of strain Ka43.</title>
        <authorList>
            <person name="Kukolya J."/>
            <person name="Nagy I."/>
            <person name="Horvath B."/>
            <person name="Toth A."/>
        </authorList>
    </citation>
    <scope>NUCLEOTIDE SEQUENCE</scope>
    <source>
        <strain evidence="11">KB43</strain>
    </source>
</reference>
<feature type="transmembrane region" description="Helical" evidence="8">
    <location>
        <begin position="277"/>
        <end position="296"/>
    </location>
</feature>
<evidence type="ECO:0000256" key="6">
    <source>
        <dbReference type="ARBA" id="ARBA00023136"/>
    </source>
</evidence>
<evidence type="ECO:0000256" key="8">
    <source>
        <dbReference type="RuleBase" id="RU363032"/>
    </source>
</evidence>